<name>W1Q0H6_AMBTC</name>
<dbReference type="AlphaFoldDB" id="W1Q0H6"/>
<evidence type="ECO:0000313" key="2">
    <source>
        <dbReference type="Proteomes" id="UP000017836"/>
    </source>
</evidence>
<evidence type="ECO:0000313" key="1">
    <source>
        <dbReference type="EMBL" id="ERN13916.1"/>
    </source>
</evidence>
<reference evidence="2" key="1">
    <citation type="journal article" date="2013" name="Science">
        <title>The Amborella genome and the evolution of flowering plants.</title>
        <authorList>
            <consortium name="Amborella Genome Project"/>
        </authorList>
    </citation>
    <scope>NUCLEOTIDE SEQUENCE [LARGE SCALE GENOMIC DNA]</scope>
</reference>
<accession>W1Q0H6</accession>
<dbReference type="HOGENOM" id="CLU_1995680_0_0_1"/>
<dbReference type="Gramene" id="ERN13916">
    <property type="protein sequence ID" value="ERN13916"/>
    <property type="gene ID" value="AMTR_s00021p00107530"/>
</dbReference>
<gene>
    <name evidence="1" type="ORF">AMTR_s00021p00107530</name>
</gene>
<protein>
    <submittedName>
        <fullName evidence="1">Uncharacterized protein</fullName>
    </submittedName>
</protein>
<organism evidence="1 2">
    <name type="scientific">Amborella trichopoda</name>
    <dbReference type="NCBI Taxonomy" id="13333"/>
    <lineage>
        <taxon>Eukaryota</taxon>
        <taxon>Viridiplantae</taxon>
        <taxon>Streptophyta</taxon>
        <taxon>Embryophyta</taxon>
        <taxon>Tracheophyta</taxon>
        <taxon>Spermatophyta</taxon>
        <taxon>Magnoliopsida</taxon>
        <taxon>Amborellales</taxon>
        <taxon>Amborellaceae</taxon>
        <taxon>Amborella</taxon>
    </lineage>
</organism>
<keyword evidence="2" id="KW-1185">Reference proteome</keyword>
<proteinExistence type="predicted"/>
<dbReference type="Proteomes" id="UP000017836">
    <property type="component" value="Unassembled WGS sequence"/>
</dbReference>
<sequence length="125" mass="14541">MSSSFLTDVRLKLTLTCYPLCENTHHLLIKLIIRHRVAMKERRCFMVSTTQNNMPTTLEDSIFPHARRTQATEALRSNPNGPQEKLSLLMVNDEAGDLEPEILERFVSEIRNKIENYLRPWADTK</sequence>
<dbReference type="EMBL" id="KI392560">
    <property type="protein sequence ID" value="ERN13916.1"/>
    <property type="molecule type" value="Genomic_DNA"/>
</dbReference>